<reference evidence="3 4" key="1">
    <citation type="submission" date="2019-11" db="EMBL/GenBank/DDBJ databases">
        <title>Whole-genome sequence of a Rhodoblastus acidophilus DSM 142.</title>
        <authorList>
            <person name="Kyndt J.A."/>
            <person name="Meyer T.E."/>
        </authorList>
    </citation>
    <scope>NUCLEOTIDE SEQUENCE [LARGE SCALE GENOMIC DNA]</scope>
    <source>
        <strain evidence="3 4">DSM 142</strain>
    </source>
</reference>
<proteinExistence type="predicted"/>
<dbReference type="AlphaFoldDB" id="A0A6N8DJW0"/>
<evidence type="ECO:0000313" key="3">
    <source>
        <dbReference type="EMBL" id="MTV29511.1"/>
    </source>
</evidence>
<name>A0A6N8DJW0_RHOAC</name>
<dbReference type="PANTHER" id="PTHR46401">
    <property type="entry name" value="GLYCOSYLTRANSFERASE WBBK-RELATED"/>
    <property type="match status" value="1"/>
</dbReference>
<gene>
    <name evidence="3" type="ORF">GJ654_00735</name>
</gene>
<dbReference type="OrthoDB" id="9790710at2"/>
<dbReference type="PANTHER" id="PTHR46401:SF2">
    <property type="entry name" value="GLYCOSYLTRANSFERASE WBBK-RELATED"/>
    <property type="match status" value="1"/>
</dbReference>
<dbReference type="Gene3D" id="3.40.50.2000">
    <property type="entry name" value="Glycogen Phosphorylase B"/>
    <property type="match status" value="1"/>
</dbReference>
<accession>A0A6N8DJW0</accession>
<dbReference type="InterPro" id="IPR001296">
    <property type="entry name" value="Glyco_trans_1"/>
</dbReference>
<dbReference type="GO" id="GO:0016757">
    <property type="term" value="F:glycosyltransferase activity"/>
    <property type="evidence" value="ECO:0007669"/>
    <property type="project" value="InterPro"/>
</dbReference>
<dbReference type="EMBL" id="WNKS01000001">
    <property type="protein sequence ID" value="MTV29511.1"/>
    <property type="molecule type" value="Genomic_DNA"/>
</dbReference>
<sequence length="426" mass="46944">MMRPIVYDLTRLFLGPLFRTPRGIDRVEFLLARHLVGERAADFHGLLPTPWGMRLYDAARVSRGLTRLESLWAENGEVAADASWENFVARMTNKPAVAPTRPSMGAGQQIFRMLDLLTATGVAPGRSAIRDVPPGAVYLNVGHYSLGFPFLLRWLRRRPDVKPIFMLHDVIPLETPEYVSEKGAALHAAMVTSAARLAKGVIVSTEHARETISAALQRAGGVNIPSFGWPLPLAESFDEPADPDPRLAHMRYFVVCGAIEPRKNHLFLLDLWRHLCAELRNPPHLLVIGSPAWHGDHILDEIQRCELTKGRIHILSGLSTVSLKIALAGSLGLLSPSLAEGFGLPVIEAAHLGVPVIASDIAAHREVAREGAILCDAMDAPSWLREIRTLMETSPRRAPLGVARAREERRAYFAAISSFLDDIRTN</sequence>
<evidence type="ECO:0000259" key="2">
    <source>
        <dbReference type="Pfam" id="PF00534"/>
    </source>
</evidence>
<dbReference type="RefSeq" id="WP_155444180.1">
    <property type="nucleotide sequence ID" value="NZ_JAOQNR010000001.1"/>
</dbReference>
<feature type="domain" description="Glycosyl transferase family 1" evidence="2">
    <location>
        <begin position="251"/>
        <end position="398"/>
    </location>
</feature>
<dbReference type="Proteomes" id="UP000439113">
    <property type="component" value="Unassembled WGS sequence"/>
</dbReference>
<evidence type="ECO:0000313" key="4">
    <source>
        <dbReference type="Proteomes" id="UP000439113"/>
    </source>
</evidence>
<dbReference type="SUPFAM" id="SSF53756">
    <property type="entry name" value="UDP-Glycosyltransferase/glycogen phosphorylase"/>
    <property type="match status" value="1"/>
</dbReference>
<evidence type="ECO:0000256" key="1">
    <source>
        <dbReference type="ARBA" id="ARBA00022679"/>
    </source>
</evidence>
<organism evidence="3 4">
    <name type="scientific">Rhodoblastus acidophilus</name>
    <name type="common">Rhodopseudomonas acidophila</name>
    <dbReference type="NCBI Taxonomy" id="1074"/>
    <lineage>
        <taxon>Bacteria</taxon>
        <taxon>Pseudomonadati</taxon>
        <taxon>Pseudomonadota</taxon>
        <taxon>Alphaproteobacteria</taxon>
        <taxon>Hyphomicrobiales</taxon>
        <taxon>Rhodoblastaceae</taxon>
        <taxon>Rhodoblastus</taxon>
    </lineage>
</organism>
<comment type="caution">
    <text evidence="3">The sequence shown here is derived from an EMBL/GenBank/DDBJ whole genome shotgun (WGS) entry which is preliminary data.</text>
</comment>
<keyword evidence="1 3" id="KW-0808">Transferase</keyword>
<protein>
    <submittedName>
        <fullName evidence="3">Glycosyltransferase</fullName>
    </submittedName>
</protein>
<dbReference type="CDD" id="cd03809">
    <property type="entry name" value="GT4_MtfB-like"/>
    <property type="match status" value="1"/>
</dbReference>
<dbReference type="Pfam" id="PF00534">
    <property type="entry name" value="Glycos_transf_1"/>
    <property type="match status" value="1"/>
</dbReference>